<dbReference type="Proteomes" id="UP000829999">
    <property type="component" value="Chromosome 15"/>
</dbReference>
<evidence type="ECO:0000313" key="12">
    <source>
        <dbReference type="RefSeq" id="XP_050555043.1"/>
    </source>
</evidence>
<feature type="transmembrane region" description="Helical" evidence="10">
    <location>
        <begin position="37"/>
        <end position="57"/>
    </location>
</feature>
<protein>
    <recommendedName>
        <fullName evidence="10">Odorant receptor</fullName>
    </recommendedName>
</protein>
<dbReference type="GO" id="GO:0005549">
    <property type="term" value="F:odorant binding"/>
    <property type="evidence" value="ECO:0007669"/>
    <property type="project" value="InterPro"/>
</dbReference>
<dbReference type="SMR" id="A0A9R0EZN0"/>
<evidence type="ECO:0000256" key="9">
    <source>
        <dbReference type="ARBA" id="ARBA00023224"/>
    </source>
</evidence>
<evidence type="ECO:0000256" key="1">
    <source>
        <dbReference type="ARBA" id="ARBA00004651"/>
    </source>
</evidence>
<keyword evidence="2" id="KW-1003">Cell membrane</keyword>
<evidence type="ECO:0000256" key="10">
    <source>
        <dbReference type="RuleBase" id="RU351113"/>
    </source>
</evidence>
<dbReference type="AlphaFoldDB" id="A0A9R0EZN0"/>
<keyword evidence="7 10" id="KW-0472">Membrane</keyword>
<evidence type="ECO:0000256" key="6">
    <source>
        <dbReference type="ARBA" id="ARBA00022989"/>
    </source>
</evidence>
<dbReference type="GeneID" id="126910622"/>
<dbReference type="InterPro" id="IPR004117">
    <property type="entry name" value="7tm6_olfct_rcpt"/>
</dbReference>
<dbReference type="RefSeq" id="XP_050555043.1">
    <property type="nucleotide sequence ID" value="XM_050699086.1"/>
</dbReference>
<gene>
    <name evidence="12" type="primary">LOC126910622</name>
</gene>
<keyword evidence="9 10" id="KW-0807">Transducer</keyword>
<comment type="subcellular location">
    <subcellularLocation>
        <location evidence="1 10">Cell membrane</location>
        <topology evidence="1 10">Multi-pass membrane protein</topology>
    </subcellularLocation>
</comment>
<feature type="transmembrane region" description="Helical" evidence="10">
    <location>
        <begin position="144"/>
        <end position="163"/>
    </location>
</feature>
<keyword evidence="4 10" id="KW-0812">Transmembrane</keyword>
<evidence type="ECO:0000256" key="3">
    <source>
        <dbReference type="ARBA" id="ARBA00022606"/>
    </source>
</evidence>
<dbReference type="PANTHER" id="PTHR21137">
    <property type="entry name" value="ODORANT RECEPTOR"/>
    <property type="match status" value="1"/>
</dbReference>
<dbReference type="GO" id="GO:0005886">
    <property type="term" value="C:plasma membrane"/>
    <property type="evidence" value="ECO:0007669"/>
    <property type="project" value="UniProtKB-SubCell"/>
</dbReference>
<proteinExistence type="inferred from homology"/>
<sequence length="396" mass="46650">MEFHQIDCFNINMRFFKFLGVWPGNNPWRFYNYYSKAFIMAFVIIFILLFSINFYFLPRQLDIFIEETIIYFTDLAVTSKVLTFVFMNEEITEILDILECDLFQPEDDEGMIILEKAKKFNKTYCKIIMTVSYLSSTLHILSPLINHLVFGVELLLPICRYAFISDEYRLMFIYPIYLYQSVSIHFHVLYNVNVDIFFFGLMVLAIAQLDILDKKLRKVTEEKKNEDTDGEVSRTPIDENKKDVMKINQCIIHFIKVCRFCELIEEVFSATLFVQYSAASCIICVCLSRFTMPAEMGYIVFLASYMSLMILQMMAPCWLGTRLMDKSQLLAFSVYNCDWISRSRQFKSNMRFFVDRANKPLSITGGKMFKLSLDTFTSIMNSAYSFFTLLQHFQKE</sequence>
<comment type="caution">
    <text evidence="10">Lacks conserved residue(s) required for the propagation of feature annotation.</text>
</comment>
<name>A0A9R0EZN0_SPOFR</name>
<dbReference type="PANTHER" id="PTHR21137:SF35">
    <property type="entry name" value="ODORANT RECEPTOR 19A-RELATED"/>
    <property type="match status" value="1"/>
</dbReference>
<evidence type="ECO:0000313" key="11">
    <source>
        <dbReference type="Proteomes" id="UP000829999"/>
    </source>
</evidence>
<keyword evidence="11" id="KW-1185">Reference proteome</keyword>
<keyword evidence="3 10" id="KW-0716">Sensory transduction</keyword>
<keyword evidence="8 10" id="KW-0675">Receptor</keyword>
<keyword evidence="6 10" id="KW-1133">Transmembrane helix</keyword>
<comment type="similarity">
    <text evidence="10">Belongs to the insect chemoreceptor superfamily. Heteromeric odorant receptor channel (TC 1.A.69) family.</text>
</comment>
<keyword evidence="5 10" id="KW-0552">Olfaction</keyword>
<evidence type="ECO:0000256" key="8">
    <source>
        <dbReference type="ARBA" id="ARBA00023170"/>
    </source>
</evidence>
<organism evidence="11 12">
    <name type="scientific">Spodoptera frugiperda</name>
    <name type="common">Fall armyworm</name>
    <dbReference type="NCBI Taxonomy" id="7108"/>
    <lineage>
        <taxon>Eukaryota</taxon>
        <taxon>Metazoa</taxon>
        <taxon>Ecdysozoa</taxon>
        <taxon>Arthropoda</taxon>
        <taxon>Hexapoda</taxon>
        <taxon>Insecta</taxon>
        <taxon>Pterygota</taxon>
        <taxon>Neoptera</taxon>
        <taxon>Endopterygota</taxon>
        <taxon>Lepidoptera</taxon>
        <taxon>Glossata</taxon>
        <taxon>Ditrysia</taxon>
        <taxon>Noctuoidea</taxon>
        <taxon>Noctuidae</taxon>
        <taxon>Amphipyrinae</taxon>
        <taxon>Spodoptera</taxon>
    </lineage>
</organism>
<reference evidence="12" key="1">
    <citation type="submission" date="2025-08" db="UniProtKB">
        <authorList>
            <consortium name="RefSeq"/>
        </authorList>
    </citation>
    <scope>IDENTIFICATION</scope>
    <source>
        <tissue evidence="12">Whole larval tissue</tissue>
    </source>
</reference>
<dbReference type="Pfam" id="PF02949">
    <property type="entry name" value="7tm_6"/>
    <property type="match status" value="1"/>
</dbReference>
<feature type="transmembrane region" description="Helical" evidence="10">
    <location>
        <begin position="296"/>
        <end position="319"/>
    </location>
</feature>
<evidence type="ECO:0000256" key="4">
    <source>
        <dbReference type="ARBA" id="ARBA00022692"/>
    </source>
</evidence>
<dbReference type="OrthoDB" id="7548151at2759"/>
<accession>A0A9R0EZN0</accession>
<evidence type="ECO:0000256" key="7">
    <source>
        <dbReference type="ARBA" id="ARBA00023136"/>
    </source>
</evidence>
<evidence type="ECO:0000256" key="2">
    <source>
        <dbReference type="ARBA" id="ARBA00022475"/>
    </source>
</evidence>
<dbReference type="GO" id="GO:0007165">
    <property type="term" value="P:signal transduction"/>
    <property type="evidence" value="ECO:0007669"/>
    <property type="project" value="UniProtKB-KW"/>
</dbReference>
<evidence type="ECO:0000256" key="5">
    <source>
        <dbReference type="ARBA" id="ARBA00022725"/>
    </source>
</evidence>
<dbReference type="GO" id="GO:0004984">
    <property type="term" value="F:olfactory receptor activity"/>
    <property type="evidence" value="ECO:0007669"/>
    <property type="project" value="InterPro"/>
</dbReference>